<gene>
    <name evidence="2" type="ORF">HG535_0A05470</name>
</gene>
<evidence type="ECO:0000313" key="3">
    <source>
        <dbReference type="Proteomes" id="UP000509704"/>
    </source>
</evidence>
<feature type="compositionally biased region" description="Polar residues" evidence="1">
    <location>
        <begin position="1"/>
        <end position="30"/>
    </location>
</feature>
<evidence type="ECO:0000256" key="1">
    <source>
        <dbReference type="SAM" id="MobiDB-lite"/>
    </source>
</evidence>
<dbReference type="Proteomes" id="UP000509704">
    <property type="component" value="Chromosome 1"/>
</dbReference>
<organism evidence="2 3">
    <name type="scientific">Zygotorulaspora mrakii</name>
    <name type="common">Zygosaccharomyces mrakii</name>
    <dbReference type="NCBI Taxonomy" id="42260"/>
    <lineage>
        <taxon>Eukaryota</taxon>
        <taxon>Fungi</taxon>
        <taxon>Dikarya</taxon>
        <taxon>Ascomycota</taxon>
        <taxon>Saccharomycotina</taxon>
        <taxon>Saccharomycetes</taxon>
        <taxon>Saccharomycetales</taxon>
        <taxon>Saccharomycetaceae</taxon>
        <taxon>Zygotorulaspora</taxon>
    </lineage>
</organism>
<accession>A0A7H9AWD4</accession>
<dbReference type="GeneID" id="59234242"/>
<feature type="region of interest" description="Disordered" evidence="1">
    <location>
        <begin position="1"/>
        <end position="32"/>
    </location>
</feature>
<feature type="region of interest" description="Disordered" evidence="1">
    <location>
        <begin position="97"/>
        <end position="144"/>
    </location>
</feature>
<dbReference type="EMBL" id="CP058604">
    <property type="protein sequence ID" value="QLG70606.1"/>
    <property type="molecule type" value="Genomic_DNA"/>
</dbReference>
<protein>
    <submittedName>
        <fullName evidence="2">Uncharacterized protein</fullName>
    </submittedName>
</protein>
<sequence length="191" mass="20954">MYTRTHGNTRTLNHSTTQPLERPSNHSITPRATLYTDIPTWAKRTQRNMVFRPCPRPVFRPGSSNPNSISPIATNPRSVPVPVPASQAVPVTMRSQCHNHASKGTARRTSARVSVPSRAGAPGLRTRGTCVPDRGPVLSGTRGAGHRVRATCPAKESTRTAGQRRFFGFFRLRFFARVPHGGAKRKSVVLL</sequence>
<reference evidence="2 3" key="1">
    <citation type="submission" date="2020-07" db="EMBL/GenBank/DDBJ databases">
        <title>The yeast mating-type switching endonuclease HO is a domesticated member of an unorthodox homing genetic element family.</title>
        <authorList>
            <person name="Coughlan A.Y."/>
            <person name="Lombardi L."/>
            <person name="Braun-Galleani S."/>
            <person name="Martos A.R."/>
            <person name="Galeote V."/>
            <person name="Bigey F."/>
            <person name="Dequin S."/>
            <person name="Byrne K.P."/>
            <person name="Wolfe K.H."/>
        </authorList>
    </citation>
    <scope>NUCLEOTIDE SEQUENCE [LARGE SCALE GENOMIC DNA]</scope>
    <source>
        <strain evidence="2 3">NRRL Y-6702</strain>
    </source>
</reference>
<proteinExistence type="predicted"/>
<dbReference type="AlphaFoldDB" id="A0A7H9AWD4"/>
<evidence type="ECO:0000313" key="2">
    <source>
        <dbReference type="EMBL" id="QLG70606.1"/>
    </source>
</evidence>
<dbReference type="RefSeq" id="XP_037142334.1">
    <property type="nucleotide sequence ID" value="XM_037286439.1"/>
</dbReference>
<name>A0A7H9AWD4_ZYGMR</name>
<keyword evidence="3" id="KW-1185">Reference proteome</keyword>
<dbReference type="KEGG" id="zmk:HG535_0A05470"/>